<gene>
    <name evidence="2" type="ORF">C3L33_09888</name>
</gene>
<dbReference type="SUPFAM" id="SSF52047">
    <property type="entry name" value="RNI-like"/>
    <property type="match status" value="1"/>
</dbReference>
<comment type="caution">
    <text evidence="2">The sequence shown here is derived from an EMBL/GenBank/DDBJ whole genome shotgun (WGS) entry which is preliminary data.</text>
</comment>
<dbReference type="Gene3D" id="3.80.10.10">
    <property type="entry name" value="Ribonuclease Inhibitor"/>
    <property type="match status" value="1"/>
</dbReference>
<evidence type="ECO:0000259" key="1">
    <source>
        <dbReference type="SMART" id="SM00579"/>
    </source>
</evidence>
<feature type="domain" description="FBD" evidence="1">
    <location>
        <begin position="186"/>
        <end position="267"/>
    </location>
</feature>
<feature type="non-terminal residue" evidence="2">
    <location>
        <position position="1"/>
    </location>
</feature>
<sequence>MPVLEELYMTGCEYHFANAKIWNISVPTLKRLYVFRDTDWSNGDESDDQYYKLVVNAPKLECLDLVDWVTEEFSLVNLSSLLKARVLALLSPLRSPTNDGPKTSMLLKGIANVKILDILTEVEDYVLPTFHNLTHLRLGVESGSCWNWDLLKDFLRCSPNIEVLILEGTRILDSAKLWRPPPQVPSCLALHLREIEIPQFDGKEYQLDLIKYLLENAKVLKKMTIGYLDSSSCVCNLSEKQKESGSCFCRAFSAFPRGSKTCELNIRLRELLGDDIRAGLQVNPEFKRQSFQPSVAFRTTYVSASCAHAKDSSFIF</sequence>
<name>A0A6A4LIM9_9ERIC</name>
<dbReference type="InterPro" id="IPR006566">
    <property type="entry name" value="FBD"/>
</dbReference>
<accession>A0A6A4LIM9</accession>
<evidence type="ECO:0000313" key="3">
    <source>
        <dbReference type="Proteomes" id="UP000428333"/>
    </source>
</evidence>
<organism evidence="2 3">
    <name type="scientific">Rhododendron williamsianum</name>
    <dbReference type="NCBI Taxonomy" id="262921"/>
    <lineage>
        <taxon>Eukaryota</taxon>
        <taxon>Viridiplantae</taxon>
        <taxon>Streptophyta</taxon>
        <taxon>Embryophyta</taxon>
        <taxon>Tracheophyta</taxon>
        <taxon>Spermatophyta</taxon>
        <taxon>Magnoliopsida</taxon>
        <taxon>eudicotyledons</taxon>
        <taxon>Gunneridae</taxon>
        <taxon>Pentapetalae</taxon>
        <taxon>asterids</taxon>
        <taxon>Ericales</taxon>
        <taxon>Ericaceae</taxon>
        <taxon>Ericoideae</taxon>
        <taxon>Rhodoreae</taxon>
        <taxon>Rhododendron</taxon>
    </lineage>
</organism>
<feature type="non-terminal residue" evidence="2">
    <location>
        <position position="316"/>
    </location>
</feature>
<proteinExistence type="predicted"/>
<evidence type="ECO:0000313" key="2">
    <source>
        <dbReference type="EMBL" id="KAE9458210.1"/>
    </source>
</evidence>
<dbReference type="InterPro" id="IPR050232">
    <property type="entry name" value="FBL13/AtMIF1-like"/>
</dbReference>
<dbReference type="SMART" id="SM00579">
    <property type="entry name" value="FBD"/>
    <property type="match status" value="1"/>
</dbReference>
<dbReference type="AlphaFoldDB" id="A0A6A4LIM9"/>
<reference evidence="2 3" key="1">
    <citation type="journal article" date="2019" name="Genome Biol. Evol.">
        <title>The Rhododendron genome and chromosomal organization provide insight into shared whole-genome duplications across the heath family (Ericaceae).</title>
        <authorList>
            <person name="Soza V.L."/>
            <person name="Lindsley D."/>
            <person name="Waalkes A."/>
            <person name="Ramage E."/>
            <person name="Patwardhan R.P."/>
            <person name="Burton J.N."/>
            <person name="Adey A."/>
            <person name="Kumar A."/>
            <person name="Qiu R."/>
            <person name="Shendure J."/>
            <person name="Hall B."/>
        </authorList>
    </citation>
    <scope>NUCLEOTIDE SEQUENCE [LARGE SCALE GENOMIC DNA]</scope>
    <source>
        <strain evidence="2">RSF 1966-606</strain>
    </source>
</reference>
<dbReference type="InterPro" id="IPR032675">
    <property type="entry name" value="LRR_dom_sf"/>
</dbReference>
<protein>
    <recommendedName>
        <fullName evidence="1">FBD domain-containing protein</fullName>
    </recommendedName>
</protein>
<dbReference type="EMBL" id="QEFC01001427">
    <property type="protein sequence ID" value="KAE9458210.1"/>
    <property type="molecule type" value="Genomic_DNA"/>
</dbReference>
<dbReference type="Pfam" id="PF08387">
    <property type="entry name" value="FBD"/>
    <property type="match status" value="1"/>
</dbReference>
<dbReference type="PANTHER" id="PTHR31900">
    <property type="entry name" value="F-BOX/RNI SUPERFAMILY PROTEIN-RELATED"/>
    <property type="match status" value="1"/>
</dbReference>
<dbReference type="Proteomes" id="UP000428333">
    <property type="component" value="Linkage Group LG06"/>
</dbReference>
<keyword evidence="3" id="KW-1185">Reference proteome</keyword>
<dbReference type="OrthoDB" id="1696494at2759"/>
<dbReference type="PANTHER" id="PTHR31900:SF34">
    <property type="entry name" value="EMB|CAB62440.1-RELATED"/>
    <property type="match status" value="1"/>
</dbReference>